<dbReference type="Proteomes" id="UP000215506">
    <property type="component" value="Unassembled WGS sequence"/>
</dbReference>
<feature type="transmembrane region" description="Helical" evidence="1">
    <location>
        <begin position="69"/>
        <end position="91"/>
    </location>
</feature>
<name>A0A231GYV2_9NOCA</name>
<dbReference type="RefSeq" id="WP_030515130.1">
    <property type="nucleotide sequence ID" value="NZ_JAAXOR010000004.1"/>
</dbReference>
<evidence type="ECO:0000313" key="3">
    <source>
        <dbReference type="Proteomes" id="UP000215506"/>
    </source>
</evidence>
<evidence type="ECO:0000313" key="2">
    <source>
        <dbReference type="EMBL" id="OXR41794.1"/>
    </source>
</evidence>
<gene>
    <name evidence="2" type="ORF">B7C42_06136</name>
</gene>
<proteinExistence type="predicted"/>
<accession>A0A231GYV2</accession>
<dbReference type="GeneID" id="66723195"/>
<evidence type="ECO:0000256" key="1">
    <source>
        <dbReference type="SAM" id="Phobius"/>
    </source>
</evidence>
<keyword evidence="1" id="KW-0472">Membrane</keyword>
<feature type="transmembrane region" description="Helical" evidence="1">
    <location>
        <begin position="97"/>
        <end position="116"/>
    </location>
</feature>
<reference evidence="2 3" key="1">
    <citation type="submission" date="2017-07" db="EMBL/GenBank/DDBJ databases">
        <title>First draft Genome Sequence of Nocardia cerradoensis isolated from human infection.</title>
        <authorList>
            <person name="Carrasco G."/>
        </authorList>
    </citation>
    <scope>NUCLEOTIDE SEQUENCE [LARGE SCALE GENOMIC DNA]</scope>
    <source>
        <strain evidence="2 3">CNM20130759</strain>
    </source>
</reference>
<keyword evidence="1" id="KW-1133">Transmembrane helix</keyword>
<comment type="caution">
    <text evidence="2">The sequence shown here is derived from an EMBL/GenBank/DDBJ whole genome shotgun (WGS) entry which is preliminary data.</text>
</comment>
<feature type="transmembrane region" description="Helical" evidence="1">
    <location>
        <begin position="12"/>
        <end position="29"/>
    </location>
</feature>
<dbReference type="EMBL" id="NGAF01000017">
    <property type="protein sequence ID" value="OXR41794.1"/>
    <property type="molecule type" value="Genomic_DNA"/>
</dbReference>
<sequence>MSIDKLRLRRASYMVAAFGVLALVVTGPLDRLMLGVFICIGLGLGWLNAQLTLRSVTGITRSESPNKQALALSTAARLIIVTVLAIIVAFLTRPNGVGIFFGLALFQVILVLHTVVPEWRGLRQQS</sequence>
<keyword evidence="3" id="KW-1185">Reference proteome</keyword>
<organism evidence="2 3">
    <name type="scientific">Nocardia cerradoensis</name>
    <dbReference type="NCBI Taxonomy" id="85688"/>
    <lineage>
        <taxon>Bacteria</taxon>
        <taxon>Bacillati</taxon>
        <taxon>Actinomycetota</taxon>
        <taxon>Actinomycetes</taxon>
        <taxon>Mycobacteriales</taxon>
        <taxon>Nocardiaceae</taxon>
        <taxon>Nocardia</taxon>
    </lineage>
</organism>
<dbReference type="AlphaFoldDB" id="A0A231GYV2"/>
<protein>
    <submittedName>
        <fullName evidence="2">Uncharacterized protein</fullName>
    </submittedName>
</protein>
<keyword evidence="1" id="KW-0812">Transmembrane</keyword>
<feature type="transmembrane region" description="Helical" evidence="1">
    <location>
        <begin position="35"/>
        <end position="57"/>
    </location>
</feature>